<comment type="caution">
    <text evidence="7">Lacks conserved residue(s) required for the propagation of feature annotation.</text>
</comment>
<evidence type="ECO:0000313" key="8">
    <source>
        <dbReference type="Proteomes" id="UP000515163"/>
    </source>
</evidence>
<proteinExistence type="inferred from homology"/>
<evidence type="ECO:0000256" key="4">
    <source>
        <dbReference type="ARBA" id="ARBA00022692"/>
    </source>
</evidence>
<dbReference type="KEGG" id="aten:116298155"/>
<comment type="similarity">
    <text evidence="2 7">Belongs to the NKAIN family.</text>
</comment>
<accession>A0A6P8IAV7</accession>
<dbReference type="Proteomes" id="UP000515163">
    <property type="component" value="Unplaced"/>
</dbReference>
<evidence type="ECO:0000256" key="3">
    <source>
        <dbReference type="ARBA" id="ARBA00022475"/>
    </source>
</evidence>
<dbReference type="FunCoup" id="A0A6P8IAV7">
    <property type="interactions" value="155"/>
</dbReference>
<keyword evidence="8" id="KW-1185">Reference proteome</keyword>
<dbReference type="OrthoDB" id="10050321at2759"/>
<dbReference type="Pfam" id="PF05640">
    <property type="entry name" value="NKAIN"/>
    <property type="match status" value="1"/>
</dbReference>
<reference evidence="9" key="1">
    <citation type="submission" date="2025-08" db="UniProtKB">
        <authorList>
            <consortium name="RefSeq"/>
        </authorList>
    </citation>
    <scope>IDENTIFICATION</scope>
    <source>
        <tissue evidence="9">Tentacle</tissue>
    </source>
</reference>
<dbReference type="GO" id="GO:0002028">
    <property type="term" value="P:regulation of sodium ion transport"/>
    <property type="evidence" value="ECO:0007669"/>
    <property type="project" value="UniProtKB-UniRule"/>
</dbReference>
<keyword evidence="4 7" id="KW-0812">Transmembrane</keyword>
<dbReference type="InParanoid" id="A0A6P8IAV7"/>
<dbReference type="GeneID" id="116298155"/>
<protein>
    <recommendedName>
        <fullName evidence="7">Sodium/potassium-transporting ATPase subunit beta-1-interacting protein</fullName>
        <shortName evidence="7">Na(+)/K(+)-transporting ATPase subunit beta-1-interacting protein</shortName>
    </recommendedName>
</protein>
<dbReference type="GO" id="GO:0005886">
    <property type="term" value="C:plasma membrane"/>
    <property type="evidence" value="ECO:0007669"/>
    <property type="project" value="UniProtKB-SubCell"/>
</dbReference>
<dbReference type="PANTHER" id="PTHR13084:SF6">
    <property type="entry name" value="SODIUM_POTASSIUM-TRANSPORTING ATPASE SUBUNIT BETA-1-INTERACTING PROTEIN"/>
    <property type="match status" value="1"/>
</dbReference>
<organism evidence="8 9">
    <name type="scientific">Actinia tenebrosa</name>
    <name type="common">Australian red waratah sea anemone</name>
    <dbReference type="NCBI Taxonomy" id="6105"/>
    <lineage>
        <taxon>Eukaryota</taxon>
        <taxon>Metazoa</taxon>
        <taxon>Cnidaria</taxon>
        <taxon>Anthozoa</taxon>
        <taxon>Hexacorallia</taxon>
        <taxon>Actiniaria</taxon>
        <taxon>Actiniidae</taxon>
        <taxon>Actinia</taxon>
    </lineage>
</organism>
<dbReference type="RefSeq" id="XP_031562392.1">
    <property type="nucleotide sequence ID" value="XM_031706532.1"/>
</dbReference>
<evidence type="ECO:0000256" key="6">
    <source>
        <dbReference type="ARBA" id="ARBA00023136"/>
    </source>
</evidence>
<evidence type="ECO:0000256" key="5">
    <source>
        <dbReference type="ARBA" id="ARBA00022989"/>
    </source>
</evidence>
<keyword evidence="3 7" id="KW-1003">Cell membrane</keyword>
<gene>
    <name evidence="9" type="primary">LOC116298155</name>
</gene>
<evidence type="ECO:0000313" key="9">
    <source>
        <dbReference type="RefSeq" id="XP_031562392.1"/>
    </source>
</evidence>
<evidence type="ECO:0000256" key="1">
    <source>
        <dbReference type="ARBA" id="ARBA00004651"/>
    </source>
</evidence>
<dbReference type="PANTHER" id="PTHR13084">
    <property type="entry name" value="T-CELL LYMPHOMA BREAKPOINT-ASSOCIATED TARGET 1-RELATED"/>
    <property type="match status" value="1"/>
</dbReference>
<name>A0A6P8IAV7_ACTTE</name>
<evidence type="ECO:0000256" key="2">
    <source>
        <dbReference type="ARBA" id="ARBA00006364"/>
    </source>
</evidence>
<keyword evidence="6 7" id="KW-0472">Membrane</keyword>
<dbReference type="InterPro" id="IPR008516">
    <property type="entry name" value="Na/K-Atpase_Interacting"/>
</dbReference>
<sequence length="201" mass="22997">MACCVSRNILFFILVLQMLLVVERLVFDFLGFMWAPIITNFIHIAFLIVGIFGVHQYRAPYIITYSVWNLIWFAINLTIIALYLEIGTLSHKEDWLSLKTGHKSWWSKNGIGCGSINSSNSTATSTVMSPDGCLIRYEFVESIQSGTECILAFIGFWLGCWFVRTYHEDDDHFDYIGGFDSYSAYHPPTKSSRMQMQPISS</sequence>
<comment type="subcellular location">
    <subcellularLocation>
        <location evidence="1 7">Cell membrane</location>
        <topology evidence="1 7">Multi-pass membrane protein</topology>
    </subcellularLocation>
</comment>
<dbReference type="AlphaFoldDB" id="A0A6P8IAV7"/>
<evidence type="ECO:0000256" key="7">
    <source>
        <dbReference type="RuleBase" id="RU368041"/>
    </source>
</evidence>
<feature type="transmembrane region" description="Helical" evidence="7">
    <location>
        <begin position="61"/>
        <end position="84"/>
    </location>
</feature>
<feature type="transmembrane region" description="Helical" evidence="7">
    <location>
        <begin position="34"/>
        <end position="54"/>
    </location>
</feature>
<keyword evidence="5 7" id="KW-1133">Transmembrane helix</keyword>